<organism evidence="1 2">
    <name type="scientific">Maribacter arcticus</name>
    <dbReference type="NCBI Taxonomy" id="561365"/>
    <lineage>
        <taxon>Bacteria</taxon>
        <taxon>Pseudomonadati</taxon>
        <taxon>Bacteroidota</taxon>
        <taxon>Flavobacteriia</taxon>
        <taxon>Flavobacteriales</taxon>
        <taxon>Flavobacteriaceae</taxon>
        <taxon>Maribacter</taxon>
    </lineage>
</organism>
<gene>
    <name evidence="1" type="ORF">SAMN05660866_03536</name>
</gene>
<dbReference type="Proteomes" id="UP000190339">
    <property type="component" value="Unassembled WGS sequence"/>
</dbReference>
<reference evidence="2" key="1">
    <citation type="submission" date="2017-02" db="EMBL/GenBank/DDBJ databases">
        <authorList>
            <person name="Varghese N."/>
            <person name="Submissions S."/>
        </authorList>
    </citation>
    <scope>NUCLEOTIDE SEQUENCE [LARGE SCALE GENOMIC DNA]</scope>
    <source>
        <strain evidence="2">DSM 23546</strain>
    </source>
</reference>
<proteinExistence type="predicted"/>
<keyword evidence="2" id="KW-1185">Reference proteome</keyword>
<sequence>MLGECTLLGLLQYTEVCDIFSYAIDIQIRTFVFNKKMRMVFLDF</sequence>
<evidence type="ECO:0000313" key="2">
    <source>
        <dbReference type="Proteomes" id="UP000190339"/>
    </source>
</evidence>
<name>A0A1T5EJ01_9FLAO</name>
<accession>A0A1T5EJ01</accession>
<dbReference type="EMBL" id="FUYL01000013">
    <property type="protein sequence ID" value="SKB84022.1"/>
    <property type="molecule type" value="Genomic_DNA"/>
</dbReference>
<protein>
    <submittedName>
        <fullName evidence="1">Uncharacterized protein</fullName>
    </submittedName>
</protein>
<evidence type="ECO:0000313" key="1">
    <source>
        <dbReference type="EMBL" id="SKB84022.1"/>
    </source>
</evidence>
<dbReference type="AlphaFoldDB" id="A0A1T5EJ01"/>